<dbReference type="InterPro" id="IPR051531">
    <property type="entry name" value="N-acetyltransferase"/>
</dbReference>
<dbReference type="InterPro" id="IPR000182">
    <property type="entry name" value="GNAT_dom"/>
</dbReference>
<keyword evidence="1 5" id="KW-0808">Transferase</keyword>
<accession>A0A0K1JGN4</accession>
<sequence length="205" mass="23614">MTERNWPVALEGVHNGTIIRLRGLRGRKDRKAFMGLRRDNAEWTKRWDSTSPYPRMRQVSYAHMVREQEREAKAGRLLPLMIDLDGRMTGQIHLFNIVRGALQSGSIGYWIDERAAGRGVVPFALAMVIDHAFGPMGLHRVEVNIRPDNAKSLRVVDKLGLRDEGVRRAYLHIDNEWHDHRSFALTLEDLAGESAQHRLYRLSQQ</sequence>
<dbReference type="AlphaFoldDB" id="A0A0K1JGN4"/>
<gene>
    <name evidence="5" type="ORF">VV02_08435</name>
</gene>
<dbReference type="PANTHER" id="PTHR43792:SF8">
    <property type="entry name" value="[RIBOSOMAL PROTEIN US5]-ALANINE N-ACETYLTRANSFERASE"/>
    <property type="match status" value="1"/>
</dbReference>
<evidence type="ECO:0000256" key="1">
    <source>
        <dbReference type="ARBA" id="ARBA00022679"/>
    </source>
</evidence>
<dbReference type="EMBL" id="CP011112">
    <property type="protein sequence ID" value="AKU15874.1"/>
    <property type="molecule type" value="Genomic_DNA"/>
</dbReference>
<evidence type="ECO:0000259" key="4">
    <source>
        <dbReference type="PROSITE" id="PS51186"/>
    </source>
</evidence>
<dbReference type="OrthoDB" id="5242221at2"/>
<dbReference type="PATRIC" id="fig|571913.6.peg.1728"/>
<protein>
    <submittedName>
        <fullName evidence="5">Alanine acetyltransferase</fullName>
    </submittedName>
</protein>
<keyword evidence="6" id="KW-1185">Reference proteome</keyword>
<dbReference type="PANTHER" id="PTHR43792">
    <property type="entry name" value="GNAT FAMILY, PUTATIVE (AFU_ORTHOLOGUE AFUA_3G00765)-RELATED-RELATED"/>
    <property type="match status" value="1"/>
</dbReference>
<dbReference type="Gene3D" id="3.40.630.30">
    <property type="match status" value="1"/>
</dbReference>
<dbReference type="Pfam" id="PF13302">
    <property type="entry name" value="Acetyltransf_3"/>
    <property type="match status" value="1"/>
</dbReference>
<dbReference type="STRING" id="571913.VV02_08435"/>
<dbReference type="PROSITE" id="PS51186">
    <property type="entry name" value="GNAT"/>
    <property type="match status" value="1"/>
</dbReference>
<keyword evidence="2" id="KW-0012">Acyltransferase</keyword>
<dbReference type="SUPFAM" id="SSF55729">
    <property type="entry name" value="Acyl-CoA N-acyltransferases (Nat)"/>
    <property type="match status" value="1"/>
</dbReference>
<evidence type="ECO:0000256" key="2">
    <source>
        <dbReference type="ARBA" id="ARBA00023315"/>
    </source>
</evidence>
<evidence type="ECO:0000256" key="3">
    <source>
        <dbReference type="ARBA" id="ARBA00038502"/>
    </source>
</evidence>
<reference evidence="5 6" key="1">
    <citation type="submission" date="2015-03" db="EMBL/GenBank/DDBJ databases">
        <title>Luteipulveratus halotolerans sp. nov., a novel actinobacterium (Dermacoccaceae) from Sarawak, Malaysia.</title>
        <authorList>
            <person name="Juboi H."/>
            <person name="Basik A."/>
            <person name="Shamsul S.S."/>
            <person name="Arnold P."/>
            <person name="Schmitt E.K."/>
            <person name="Sanglier J.-J."/>
            <person name="Yeo T."/>
        </authorList>
    </citation>
    <scope>NUCLEOTIDE SEQUENCE [LARGE SCALE GENOMIC DNA]</scope>
    <source>
        <strain evidence="5 6">MN07-A0370</strain>
    </source>
</reference>
<comment type="similarity">
    <text evidence="3">Belongs to the acetyltransferase family. RimJ subfamily.</text>
</comment>
<dbReference type="InterPro" id="IPR016181">
    <property type="entry name" value="Acyl_CoA_acyltransferase"/>
</dbReference>
<proteinExistence type="inferred from homology"/>
<dbReference type="Proteomes" id="UP000066480">
    <property type="component" value="Chromosome"/>
</dbReference>
<feature type="domain" description="N-acetyltransferase" evidence="4">
    <location>
        <begin position="19"/>
        <end position="188"/>
    </location>
</feature>
<dbReference type="GO" id="GO:0008999">
    <property type="term" value="F:protein-N-terminal-alanine acetyltransferase activity"/>
    <property type="evidence" value="ECO:0007669"/>
    <property type="project" value="TreeGrafter"/>
</dbReference>
<dbReference type="RefSeq" id="WP_052590954.1">
    <property type="nucleotide sequence ID" value="NZ_CP011112.1"/>
</dbReference>
<dbReference type="KEGG" id="lmoi:VV02_08435"/>
<organism evidence="5 6">
    <name type="scientific">Luteipulveratus mongoliensis</name>
    <dbReference type="NCBI Taxonomy" id="571913"/>
    <lineage>
        <taxon>Bacteria</taxon>
        <taxon>Bacillati</taxon>
        <taxon>Actinomycetota</taxon>
        <taxon>Actinomycetes</taxon>
        <taxon>Micrococcales</taxon>
        <taxon>Dermacoccaceae</taxon>
        <taxon>Luteipulveratus</taxon>
    </lineage>
</organism>
<evidence type="ECO:0000313" key="5">
    <source>
        <dbReference type="EMBL" id="AKU15874.1"/>
    </source>
</evidence>
<name>A0A0K1JGN4_9MICO</name>
<dbReference type="GO" id="GO:0005737">
    <property type="term" value="C:cytoplasm"/>
    <property type="evidence" value="ECO:0007669"/>
    <property type="project" value="TreeGrafter"/>
</dbReference>
<evidence type="ECO:0000313" key="6">
    <source>
        <dbReference type="Proteomes" id="UP000066480"/>
    </source>
</evidence>